<accession>A0ABD3I3L3</accession>
<dbReference type="AlphaFoldDB" id="A0ABD3I3L3"/>
<reference evidence="1 2" key="1">
    <citation type="submission" date="2024-09" db="EMBL/GenBank/DDBJ databases">
        <title>Chromosome-scale assembly of Riccia sorocarpa.</title>
        <authorList>
            <person name="Paukszto L."/>
        </authorList>
    </citation>
    <scope>NUCLEOTIDE SEQUENCE [LARGE SCALE GENOMIC DNA]</scope>
    <source>
        <strain evidence="1">LP-2024</strain>
        <tissue evidence="1">Aerial parts of the thallus</tissue>
    </source>
</reference>
<proteinExistence type="predicted"/>
<sequence>MAGVVTAVGAAGAAVASLRQFDGCQRVPSSKVFLVPSRVGRSGITGGVSQRGFKTVDAKRRGGKFEKSDSPLPPLLEFQRAKLKTE</sequence>
<gene>
    <name evidence="1" type="ORF">R1sor_012374</name>
</gene>
<dbReference type="EMBL" id="JBJQOH010000002">
    <property type="protein sequence ID" value="KAL3698298.1"/>
    <property type="molecule type" value="Genomic_DNA"/>
</dbReference>
<evidence type="ECO:0000313" key="2">
    <source>
        <dbReference type="Proteomes" id="UP001633002"/>
    </source>
</evidence>
<organism evidence="1 2">
    <name type="scientific">Riccia sorocarpa</name>
    <dbReference type="NCBI Taxonomy" id="122646"/>
    <lineage>
        <taxon>Eukaryota</taxon>
        <taxon>Viridiplantae</taxon>
        <taxon>Streptophyta</taxon>
        <taxon>Embryophyta</taxon>
        <taxon>Marchantiophyta</taxon>
        <taxon>Marchantiopsida</taxon>
        <taxon>Marchantiidae</taxon>
        <taxon>Marchantiales</taxon>
        <taxon>Ricciaceae</taxon>
        <taxon>Riccia</taxon>
    </lineage>
</organism>
<keyword evidence="2" id="KW-1185">Reference proteome</keyword>
<protein>
    <submittedName>
        <fullName evidence="1">Uncharacterized protein</fullName>
    </submittedName>
</protein>
<evidence type="ECO:0000313" key="1">
    <source>
        <dbReference type="EMBL" id="KAL3698298.1"/>
    </source>
</evidence>
<comment type="caution">
    <text evidence="1">The sequence shown here is derived from an EMBL/GenBank/DDBJ whole genome shotgun (WGS) entry which is preliminary data.</text>
</comment>
<name>A0ABD3I3L3_9MARC</name>
<dbReference type="Proteomes" id="UP001633002">
    <property type="component" value="Unassembled WGS sequence"/>
</dbReference>